<name>A0ABR1RKC3_9PEZI</name>
<feature type="compositionally biased region" description="Polar residues" evidence="1">
    <location>
        <begin position="396"/>
        <end position="435"/>
    </location>
</feature>
<organism evidence="2 3">
    <name type="scientific">Apiospora marii</name>
    <dbReference type="NCBI Taxonomy" id="335849"/>
    <lineage>
        <taxon>Eukaryota</taxon>
        <taxon>Fungi</taxon>
        <taxon>Dikarya</taxon>
        <taxon>Ascomycota</taxon>
        <taxon>Pezizomycotina</taxon>
        <taxon>Sordariomycetes</taxon>
        <taxon>Xylariomycetidae</taxon>
        <taxon>Amphisphaeriales</taxon>
        <taxon>Apiosporaceae</taxon>
        <taxon>Apiospora</taxon>
    </lineage>
</organism>
<evidence type="ECO:0000256" key="1">
    <source>
        <dbReference type="SAM" id="MobiDB-lite"/>
    </source>
</evidence>
<dbReference type="Proteomes" id="UP001396898">
    <property type="component" value="Unassembled WGS sequence"/>
</dbReference>
<comment type="caution">
    <text evidence="2">The sequence shown here is derived from an EMBL/GenBank/DDBJ whole genome shotgun (WGS) entry which is preliminary data.</text>
</comment>
<feature type="region of interest" description="Disordered" evidence="1">
    <location>
        <begin position="260"/>
        <end position="345"/>
    </location>
</feature>
<evidence type="ECO:0000313" key="2">
    <source>
        <dbReference type="EMBL" id="KAK8012994.1"/>
    </source>
</evidence>
<dbReference type="EMBL" id="JAQQWI010000015">
    <property type="protein sequence ID" value="KAK8012994.1"/>
    <property type="molecule type" value="Genomic_DNA"/>
</dbReference>
<feature type="region of interest" description="Disordered" evidence="1">
    <location>
        <begin position="599"/>
        <end position="620"/>
    </location>
</feature>
<feature type="region of interest" description="Disordered" evidence="1">
    <location>
        <begin position="549"/>
        <end position="583"/>
    </location>
</feature>
<keyword evidence="3" id="KW-1185">Reference proteome</keyword>
<sequence length="620" mass="67266">MESFDDKMIRYSVEQLLKIVRDLKSSVPDIAHATSSEVPNHLASYLNTAFGENLKRVYIAAKPLNADDKKNVAKGYGRNRWVIILETTSGKYFTIELKQTDPQGNTITLVKPGIMNPFKGNDSYVLDSEGNKVPIPEPEIGQLRDYAYIQCDTMSEGLDLWSLFNRIEGFGLTRYKLDAKPIPDADGKFVGDVDFRGHRFWLWNITRILVPEMPNFIPSCRQSALMKLMDKYALDADATEILMGDFLPLKQKKDIKDALSSYKNPKHPQNPQLSQSGTTISDPHQSKAKKRFTPDEKSFREAASAAGISVSGPVSDAGPAAASVQHQGHRRGNEQYGFTGAAPPLTKQGLANSRWAVPKHRAAPAESSSASMFSTAGTSGSAHASTQLNPAAASWAPQNRRATPAESSASMFASANDSGSTHTLTQQNLATSSWDPENRRANLAESLTPLASPVDRFATHIASDESVVEAVQGWNDFTKELDSSANNDIVEDATPAWLRRSPEPSGSSNVGLTDPFDFPRRQMSQQPQAAGDLMTFPESTGNFDDNLGVSNPFGTPPRQSPQQNQAAENVEAVVSQPTAASSSNMGAVDSFGVPFGSGVGVTNPFGAPSSSEQPDQHAWW</sequence>
<accession>A0ABR1RKC3</accession>
<feature type="compositionally biased region" description="Polar residues" evidence="1">
    <location>
        <begin position="261"/>
        <end position="283"/>
    </location>
</feature>
<feature type="region of interest" description="Disordered" evidence="1">
    <location>
        <begin position="357"/>
        <end position="435"/>
    </location>
</feature>
<reference evidence="2 3" key="1">
    <citation type="submission" date="2023-01" db="EMBL/GenBank/DDBJ databases">
        <title>Analysis of 21 Apiospora genomes using comparative genomics revels a genus with tremendous synthesis potential of carbohydrate active enzymes and secondary metabolites.</title>
        <authorList>
            <person name="Sorensen T."/>
        </authorList>
    </citation>
    <scope>NUCLEOTIDE SEQUENCE [LARGE SCALE GENOMIC DNA]</scope>
    <source>
        <strain evidence="2 3">CBS 20057</strain>
    </source>
</reference>
<protein>
    <submittedName>
        <fullName evidence="2">Uncharacterized protein</fullName>
    </submittedName>
</protein>
<evidence type="ECO:0000313" key="3">
    <source>
        <dbReference type="Proteomes" id="UP001396898"/>
    </source>
</evidence>
<feature type="compositionally biased region" description="Low complexity" evidence="1">
    <location>
        <begin position="374"/>
        <end position="386"/>
    </location>
</feature>
<gene>
    <name evidence="2" type="ORF">PG991_010369</name>
</gene>
<proteinExistence type="predicted"/>